<keyword evidence="1" id="KW-0175">Coiled coil</keyword>
<proteinExistence type="predicted"/>
<dbReference type="OrthoDB" id="2161974at2759"/>
<feature type="region of interest" description="Disordered" evidence="2">
    <location>
        <begin position="409"/>
        <end position="429"/>
    </location>
</feature>
<dbReference type="InterPro" id="IPR039041">
    <property type="entry name" value="Nav/unc-53"/>
</dbReference>
<comment type="caution">
    <text evidence="3">The sequence shown here is derived from an EMBL/GenBank/DDBJ whole genome shotgun (WGS) entry which is preliminary data.</text>
</comment>
<feature type="compositionally biased region" description="Low complexity" evidence="2">
    <location>
        <begin position="213"/>
        <end position="229"/>
    </location>
</feature>
<feature type="coiled-coil region" evidence="1">
    <location>
        <begin position="319"/>
        <end position="402"/>
    </location>
</feature>
<evidence type="ECO:0000313" key="4">
    <source>
        <dbReference type="Proteomes" id="UP000314294"/>
    </source>
</evidence>
<organism evidence="3 4">
    <name type="scientific">Liparis tanakae</name>
    <name type="common">Tanaka's snailfish</name>
    <dbReference type="NCBI Taxonomy" id="230148"/>
    <lineage>
        <taxon>Eukaryota</taxon>
        <taxon>Metazoa</taxon>
        <taxon>Chordata</taxon>
        <taxon>Craniata</taxon>
        <taxon>Vertebrata</taxon>
        <taxon>Euteleostomi</taxon>
        <taxon>Actinopterygii</taxon>
        <taxon>Neopterygii</taxon>
        <taxon>Teleostei</taxon>
        <taxon>Neoteleostei</taxon>
        <taxon>Acanthomorphata</taxon>
        <taxon>Eupercaria</taxon>
        <taxon>Perciformes</taxon>
        <taxon>Cottioidei</taxon>
        <taxon>Cottales</taxon>
        <taxon>Liparidae</taxon>
        <taxon>Liparis</taxon>
    </lineage>
</organism>
<dbReference type="Proteomes" id="UP000314294">
    <property type="component" value="Unassembled WGS sequence"/>
</dbReference>
<feature type="compositionally biased region" description="Polar residues" evidence="2">
    <location>
        <begin position="122"/>
        <end position="132"/>
    </location>
</feature>
<dbReference type="EMBL" id="SRLO01000367">
    <property type="protein sequence ID" value="TNN58922.1"/>
    <property type="molecule type" value="Genomic_DNA"/>
</dbReference>
<evidence type="ECO:0000256" key="2">
    <source>
        <dbReference type="SAM" id="MobiDB-lite"/>
    </source>
</evidence>
<evidence type="ECO:0000256" key="1">
    <source>
        <dbReference type="SAM" id="Coils"/>
    </source>
</evidence>
<gene>
    <name evidence="3" type="primary">NAV2_3</name>
    <name evidence="3" type="ORF">EYF80_030835</name>
</gene>
<name>A0A4Z2H224_9TELE</name>
<dbReference type="GO" id="GO:0022008">
    <property type="term" value="P:neurogenesis"/>
    <property type="evidence" value="ECO:0007669"/>
    <property type="project" value="InterPro"/>
</dbReference>
<feature type="region of interest" description="Disordered" evidence="2">
    <location>
        <begin position="153"/>
        <end position="237"/>
    </location>
</feature>
<evidence type="ECO:0000313" key="3">
    <source>
        <dbReference type="EMBL" id="TNN58922.1"/>
    </source>
</evidence>
<feature type="region of interest" description="Disordered" evidence="2">
    <location>
        <begin position="46"/>
        <end position="132"/>
    </location>
</feature>
<feature type="compositionally biased region" description="Polar residues" evidence="2">
    <location>
        <begin position="420"/>
        <end position="429"/>
    </location>
</feature>
<protein>
    <submittedName>
        <fullName evidence="3">Neuron navigator 2</fullName>
    </submittedName>
</protein>
<keyword evidence="4" id="KW-1185">Reference proteome</keyword>
<dbReference type="PANTHER" id="PTHR12784:SF6">
    <property type="entry name" value="NEURON NAVIGATOR 2"/>
    <property type="match status" value="1"/>
</dbReference>
<feature type="compositionally biased region" description="Polar residues" evidence="2">
    <location>
        <begin position="77"/>
        <end position="107"/>
    </location>
</feature>
<feature type="compositionally biased region" description="Basic and acidic residues" evidence="2">
    <location>
        <begin position="193"/>
        <end position="203"/>
    </location>
</feature>
<sequence length="429" mass="45293">MGAESYLSALPSLILFGGKPCKQAPVTTAENMKNATVIFNPHATMNHVGTVPESPDGAPAGADSETSSPLFGGRASSPGSVYSSTGPSNSLTWGTTFSSSSAQSRESTLGGHGGAGSMGYPSVSSMHTSSESIDMSLGSAAHREDTLSALGRAGSAKTGMSESPLSSPSASPLFSRNTLPRKQDRYGPSPQLRSHEESRDWLRSHSTSGLQESVSNSPFSPSSSLTSPSGTRFNFGQLASSPTSAAQINLTGLRNNSLTNQEVSFDPCTDNRLRNSCMSLDEKTRTMSRSGSFRDGFEEVHGSSLSLVSSTSSIYSTNEEKSQSEIRKLRRELDCSQEKVSALTTQLSANAHLVAAFEQSLGNMTIRLKSLTLTAEQKDSELNELRKTIELLKKQNAVAQAAINGVINTPELTPKGDRTGTGQHKAGNN</sequence>
<reference evidence="3 4" key="1">
    <citation type="submission" date="2019-03" db="EMBL/GenBank/DDBJ databases">
        <title>First draft genome of Liparis tanakae, snailfish: a comprehensive survey of snailfish specific genes.</title>
        <authorList>
            <person name="Kim W."/>
            <person name="Song I."/>
            <person name="Jeong J.-H."/>
            <person name="Kim D."/>
            <person name="Kim S."/>
            <person name="Ryu S."/>
            <person name="Song J.Y."/>
            <person name="Lee S.K."/>
        </authorList>
    </citation>
    <scope>NUCLEOTIDE SEQUENCE [LARGE SCALE GENOMIC DNA]</scope>
    <source>
        <tissue evidence="3">Muscle</tissue>
    </source>
</reference>
<accession>A0A4Z2H224</accession>
<dbReference type="AlphaFoldDB" id="A0A4Z2H224"/>
<dbReference type="PANTHER" id="PTHR12784">
    <property type="entry name" value="STEERIN"/>
    <property type="match status" value="1"/>
</dbReference>
<feature type="compositionally biased region" description="Low complexity" evidence="2">
    <location>
        <begin position="161"/>
        <end position="175"/>
    </location>
</feature>